<dbReference type="EMBL" id="BAABIA010000012">
    <property type="protein sequence ID" value="GAA5148880.1"/>
    <property type="molecule type" value="Genomic_DNA"/>
</dbReference>
<evidence type="ECO:0000313" key="2">
    <source>
        <dbReference type="EMBL" id="GAA5148880.1"/>
    </source>
</evidence>
<dbReference type="PANTHER" id="PTHR36503:SF2">
    <property type="entry name" value="BLR2408 PROTEIN"/>
    <property type="match status" value="1"/>
</dbReference>
<gene>
    <name evidence="2" type="ORF">GCM10023213_45780</name>
</gene>
<protein>
    <submittedName>
        <fullName evidence="2">VOC family protein</fullName>
    </submittedName>
</protein>
<reference evidence="3" key="1">
    <citation type="journal article" date="2019" name="Int. J. Syst. Evol. Microbiol.">
        <title>The Global Catalogue of Microorganisms (GCM) 10K type strain sequencing project: providing services to taxonomists for standard genome sequencing and annotation.</title>
        <authorList>
            <consortium name="The Broad Institute Genomics Platform"/>
            <consortium name="The Broad Institute Genome Sequencing Center for Infectious Disease"/>
            <person name="Wu L."/>
            <person name="Ma J."/>
        </authorList>
    </citation>
    <scope>NUCLEOTIDE SEQUENCE [LARGE SCALE GENOMIC DNA]</scope>
    <source>
        <strain evidence="3">JCM 18053</strain>
    </source>
</reference>
<sequence length="154" mass="17032">MNSRSNIRLRILSEPIPGMTNKMIFVNIAVKDLPKSRAFFGALGYSFNEQFCDETAACLVISESIFAMLLTEPKFQSFTSKPLVDAKQSTEVLIALSCESREEVDAQVAKAVAAGGATYNDPQDHGFMYSHGFQDLDGHIWEVFWMDPSAIAQA</sequence>
<name>A0ABP9PPN5_9BACT</name>
<dbReference type="Pfam" id="PF22677">
    <property type="entry name" value="Ble-like_N"/>
    <property type="match status" value="1"/>
</dbReference>
<dbReference type="InterPro" id="IPR029068">
    <property type="entry name" value="Glyas_Bleomycin-R_OHBP_Dase"/>
</dbReference>
<dbReference type="Proteomes" id="UP001499852">
    <property type="component" value="Unassembled WGS sequence"/>
</dbReference>
<dbReference type="InterPro" id="IPR053863">
    <property type="entry name" value="Glyoxy/Ble-like_N"/>
</dbReference>
<keyword evidence="3" id="KW-1185">Reference proteome</keyword>
<comment type="caution">
    <text evidence="2">The sequence shown here is derived from an EMBL/GenBank/DDBJ whole genome shotgun (WGS) entry which is preliminary data.</text>
</comment>
<dbReference type="Gene3D" id="3.10.180.10">
    <property type="entry name" value="2,3-Dihydroxybiphenyl 1,2-Dioxygenase, domain 1"/>
    <property type="match status" value="1"/>
</dbReference>
<proteinExistence type="predicted"/>
<evidence type="ECO:0000259" key="1">
    <source>
        <dbReference type="PROSITE" id="PS51819"/>
    </source>
</evidence>
<dbReference type="PROSITE" id="PS51819">
    <property type="entry name" value="VOC"/>
    <property type="match status" value="1"/>
</dbReference>
<organism evidence="2 3">
    <name type="scientific">Prosthecobacter algae</name>
    <dbReference type="NCBI Taxonomy" id="1144682"/>
    <lineage>
        <taxon>Bacteria</taxon>
        <taxon>Pseudomonadati</taxon>
        <taxon>Verrucomicrobiota</taxon>
        <taxon>Verrucomicrobiia</taxon>
        <taxon>Verrucomicrobiales</taxon>
        <taxon>Verrucomicrobiaceae</taxon>
        <taxon>Prosthecobacter</taxon>
    </lineage>
</organism>
<dbReference type="SUPFAM" id="SSF54593">
    <property type="entry name" value="Glyoxalase/Bleomycin resistance protein/Dihydroxybiphenyl dioxygenase"/>
    <property type="match status" value="1"/>
</dbReference>
<dbReference type="PANTHER" id="PTHR36503">
    <property type="entry name" value="BLR2520 PROTEIN"/>
    <property type="match status" value="1"/>
</dbReference>
<evidence type="ECO:0000313" key="3">
    <source>
        <dbReference type="Proteomes" id="UP001499852"/>
    </source>
</evidence>
<feature type="domain" description="VOC" evidence="1">
    <location>
        <begin position="22"/>
        <end position="146"/>
    </location>
</feature>
<dbReference type="InterPro" id="IPR037523">
    <property type="entry name" value="VOC_core"/>
</dbReference>
<accession>A0ABP9PPN5</accession>